<dbReference type="GO" id="GO:0005886">
    <property type="term" value="C:plasma membrane"/>
    <property type="evidence" value="ECO:0007669"/>
    <property type="project" value="UniProtKB-SubCell"/>
</dbReference>
<dbReference type="GO" id="GO:0006614">
    <property type="term" value="P:SRP-dependent cotranslational protein targeting to membrane"/>
    <property type="evidence" value="ECO:0007669"/>
    <property type="project" value="InterPro"/>
</dbReference>
<comment type="subcellular location">
    <subcellularLocation>
        <location evidence="1">Cell membrane</location>
        <topology evidence="1">Peripheral membrane protein</topology>
        <orientation evidence="1">Cytoplasmic side</orientation>
    </subcellularLocation>
</comment>
<dbReference type="InterPro" id="IPR003593">
    <property type="entry name" value="AAA+_ATPase"/>
</dbReference>
<comment type="similarity">
    <text evidence="2">Belongs to the GTP-binding SRP family.</text>
</comment>
<dbReference type="InterPro" id="IPR027417">
    <property type="entry name" value="P-loop_NTPase"/>
</dbReference>
<evidence type="ECO:0000256" key="4">
    <source>
        <dbReference type="ARBA" id="ARBA00023134"/>
    </source>
</evidence>
<dbReference type="GO" id="GO:0005047">
    <property type="term" value="F:signal recognition particle binding"/>
    <property type="evidence" value="ECO:0007669"/>
    <property type="project" value="TreeGrafter"/>
</dbReference>
<dbReference type="SMART" id="SM00962">
    <property type="entry name" value="SRP54"/>
    <property type="match status" value="1"/>
</dbReference>
<keyword evidence="4" id="KW-0342">GTP-binding</keyword>
<evidence type="ECO:0000259" key="6">
    <source>
        <dbReference type="SMART" id="SM00382"/>
    </source>
</evidence>
<dbReference type="SUPFAM" id="SSF52540">
    <property type="entry name" value="P-loop containing nucleoside triphosphate hydrolases"/>
    <property type="match status" value="1"/>
</dbReference>
<keyword evidence="8" id="KW-0282">Flagellum</keyword>
<proteinExistence type="inferred from homology"/>
<dbReference type="Pfam" id="PF00448">
    <property type="entry name" value="SRP54"/>
    <property type="match status" value="1"/>
</dbReference>
<feature type="domain" description="AAA+ ATPase" evidence="6">
    <location>
        <begin position="264"/>
        <end position="420"/>
    </location>
</feature>
<dbReference type="PANTHER" id="PTHR43134">
    <property type="entry name" value="SIGNAL RECOGNITION PARTICLE RECEPTOR SUBUNIT ALPHA"/>
    <property type="match status" value="1"/>
</dbReference>
<dbReference type="AlphaFoldDB" id="A0A3E0H2I5"/>
<dbReference type="Gene3D" id="3.40.50.300">
    <property type="entry name" value="P-loop containing nucleotide triphosphate hydrolases"/>
    <property type="match status" value="1"/>
</dbReference>
<dbReference type="GO" id="GO:0005525">
    <property type="term" value="F:GTP binding"/>
    <property type="evidence" value="ECO:0007669"/>
    <property type="project" value="UniProtKB-KW"/>
</dbReference>
<dbReference type="InterPro" id="IPR000897">
    <property type="entry name" value="SRP54_GTPase_dom"/>
</dbReference>
<dbReference type="PANTHER" id="PTHR43134:SF3">
    <property type="entry name" value="FLAGELLAR BIOSYNTHESIS PROTEIN FLHF"/>
    <property type="match status" value="1"/>
</dbReference>
<dbReference type="OrthoDB" id="9778554at2"/>
<organism evidence="8 9">
    <name type="scientific">Paraperlucidibaca baekdonensis</name>
    <dbReference type="NCBI Taxonomy" id="748120"/>
    <lineage>
        <taxon>Bacteria</taxon>
        <taxon>Pseudomonadati</taxon>
        <taxon>Pseudomonadota</taxon>
        <taxon>Gammaproteobacteria</taxon>
        <taxon>Moraxellales</taxon>
        <taxon>Moraxellaceae</taxon>
        <taxon>Paraperlucidibaca</taxon>
    </lineage>
</organism>
<reference evidence="8 9" key="1">
    <citation type="submission" date="2018-08" db="EMBL/GenBank/DDBJ databases">
        <title>Genomic Encyclopedia of Type Strains, Phase IV (KMG-IV): sequencing the most valuable type-strain genomes for metagenomic binning, comparative biology and taxonomic classification.</title>
        <authorList>
            <person name="Goeker M."/>
        </authorList>
    </citation>
    <scope>NUCLEOTIDE SEQUENCE [LARGE SCALE GENOMIC DNA]</scope>
    <source>
        <strain evidence="8 9">DSM 26022</strain>
    </source>
</reference>
<keyword evidence="8" id="KW-0966">Cell projection</keyword>
<keyword evidence="8" id="KW-0969">Cilium</keyword>
<dbReference type="SMART" id="SM00382">
    <property type="entry name" value="AAA"/>
    <property type="match status" value="1"/>
</dbReference>
<feature type="domain" description="SRP54-type proteins GTP-binding" evidence="7">
    <location>
        <begin position="265"/>
        <end position="460"/>
    </location>
</feature>
<dbReference type="EMBL" id="QUNR01000004">
    <property type="protein sequence ID" value="REH36728.1"/>
    <property type="molecule type" value="Genomic_DNA"/>
</dbReference>
<evidence type="ECO:0000259" key="7">
    <source>
        <dbReference type="SMART" id="SM00962"/>
    </source>
</evidence>
<evidence type="ECO:0000256" key="3">
    <source>
        <dbReference type="ARBA" id="ARBA00022741"/>
    </source>
</evidence>
<gene>
    <name evidence="8" type="ORF">DFR26_1864</name>
</gene>
<dbReference type="RefSeq" id="WP_116208684.1">
    <property type="nucleotide sequence ID" value="NZ_QUNR01000004.1"/>
</dbReference>
<keyword evidence="5" id="KW-0472">Membrane</keyword>
<dbReference type="Proteomes" id="UP000256774">
    <property type="component" value="Unassembled WGS sequence"/>
</dbReference>
<comment type="caution">
    <text evidence="8">The sequence shown here is derived from an EMBL/GenBank/DDBJ whole genome shotgun (WGS) entry which is preliminary data.</text>
</comment>
<dbReference type="GO" id="GO:0003924">
    <property type="term" value="F:GTPase activity"/>
    <property type="evidence" value="ECO:0007669"/>
    <property type="project" value="TreeGrafter"/>
</dbReference>
<accession>A0A3E0H2I5</accession>
<protein>
    <submittedName>
        <fullName evidence="8">Flagellar biosynthesis GTPase FlhF</fullName>
    </submittedName>
</protein>
<evidence type="ECO:0000256" key="5">
    <source>
        <dbReference type="ARBA" id="ARBA00023136"/>
    </source>
</evidence>
<evidence type="ECO:0000313" key="8">
    <source>
        <dbReference type="EMBL" id="REH36728.1"/>
    </source>
</evidence>
<evidence type="ECO:0000313" key="9">
    <source>
        <dbReference type="Proteomes" id="UP000256774"/>
    </source>
</evidence>
<evidence type="ECO:0000256" key="1">
    <source>
        <dbReference type="ARBA" id="ARBA00004413"/>
    </source>
</evidence>
<evidence type="ECO:0000256" key="2">
    <source>
        <dbReference type="ARBA" id="ARBA00008531"/>
    </source>
</evidence>
<sequence length="479" mass="49954">MKIRKFKAANSHVGMRMIREALGDDASILACYEVADGVEFIATGDDLSAMVNAKGQPVDSEAARVQAMASAVTPPEQVQRRQSNLRHLGLSDDTPARDGGVTASISSVGHSANILMRNTRAAEKPTKTPLRAVNTDNQQSLEKSLQAASALAIGRSVAAAKPAAAPAVATAAAPAQQSQADILALKQELGSIRHWLENHLRQSSVSSVGQLPDNLLQWSDALGLDSHWLLSKPAVHDAVNAGLSVPEALAKSLAQGVKTSALPSQGVVFIVGPAGAGKTTLVNKLVMSDIRRAGHGGLALITTDGNRLGAQEQLRAAGRVLDVPVHSAFTPDELRETLARLSQERLVIVDTAGLQARNEGSLKALAMQLACAPDADVMLALPTDADPRSLRALMSRCAGLPISAVALTRVDMSFALAPTLSLLGDYGLPVAAINQSPRMTDGIDAAKKDIDVLIAQTLVQADECMNPTPAANANTALTA</sequence>
<keyword evidence="3" id="KW-0547">Nucleotide-binding</keyword>
<name>A0A3E0H2I5_9GAMM</name>
<keyword evidence="9" id="KW-1185">Reference proteome</keyword>